<organism evidence="2 3">
    <name type="scientific">Pleurodeles waltl</name>
    <name type="common">Iberian ribbed newt</name>
    <dbReference type="NCBI Taxonomy" id="8319"/>
    <lineage>
        <taxon>Eukaryota</taxon>
        <taxon>Metazoa</taxon>
        <taxon>Chordata</taxon>
        <taxon>Craniata</taxon>
        <taxon>Vertebrata</taxon>
        <taxon>Euteleostomi</taxon>
        <taxon>Amphibia</taxon>
        <taxon>Batrachia</taxon>
        <taxon>Caudata</taxon>
        <taxon>Salamandroidea</taxon>
        <taxon>Salamandridae</taxon>
        <taxon>Pleurodelinae</taxon>
        <taxon>Pleurodeles</taxon>
    </lineage>
</organism>
<dbReference type="EMBL" id="JANPWB010000014">
    <property type="protein sequence ID" value="KAJ1101861.1"/>
    <property type="molecule type" value="Genomic_DNA"/>
</dbReference>
<proteinExistence type="predicted"/>
<evidence type="ECO:0000256" key="1">
    <source>
        <dbReference type="SAM" id="MobiDB-lite"/>
    </source>
</evidence>
<gene>
    <name evidence="2" type="ORF">NDU88_006925</name>
</gene>
<dbReference type="AlphaFoldDB" id="A0AAV7MEV3"/>
<evidence type="ECO:0000313" key="3">
    <source>
        <dbReference type="Proteomes" id="UP001066276"/>
    </source>
</evidence>
<feature type="compositionally biased region" description="Basic and acidic residues" evidence="1">
    <location>
        <begin position="60"/>
        <end position="76"/>
    </location>
</feature>
<keyword evidence="3" id="KW-1185">Reference proteome</keyword>
<feature type="region of interest" description="Disordered" evidence="1">
    <location>
        <begin position="1"/>
        <end position="76"/>
    </location>
</feature>
<protein>
    <submittedName>
        <fullName evidence="2">Uncharacterized protein</fullName>
    </submittedName>
</protein>
<reference evidence="2" key="1">
    <citation type="journal article" date="2022" name="bioRxiv">
        <title>Sequencing and chromosome-scale assembly of the giantPleurodeles waltlgenome.</title>
        <authorList>
            <person name="Brown T."/>
            <person name="Elewa A."/>
            <person name="Iarovenko S."/>
            <person name="Subramanian E."/>
            <person name="Araus A.J."/>
            <person name="Petzold A."/>
            <person name="Susuki M."/>
            <person name="Suzuki K.-i.T."/>
            <person name="Hayashi T."/>
            <person name="Toyoda A."/>
            <person name="Oliveira C."/>
            <person name="Osipova E."/>
            <person name="Leigh N.D."/>
            <person name="Simon A."/>
            <person name="Yun M.H."/>
        </authorList>
    </citation>
    <scope>NUCLEOTIDE SEQUENCE</scope>
    <source>
        <strain evidence="2">20211129_DDA</strain>
        <tissue evidence="2">Liver</tissue>
    </source>
</reference>
<accession>A0AAV7MEV3</accession>
<evidence type="ECO:0000313" key="2">
    <source>
        <dbReference type="EMBL" id="KAJ1101861.1"/>
    </source>
</evidence>
<name>A0AAV7MEV3_PLEWA</name>
<dbReference type="Proteomes" id="UP001066276">
    <property type="component" value="Chromosome 10"/>
</dbReference>
<feature type="compositionally biased region" description="Basic residues" evidence="1">
    <location>
        <begin position="26"/>
        <end position="35"/>
    </location>
</feature>
<comment type="caution">
    <text evidence="2">The sequence shown here is derived from an EMBL/GenBank/DDBJ whole genome shotgun (WGS) entry which is preliminary data.</text>
</comment>
<sequence>MLRPVSGAASAAPDAPLLRAAGPRTLHSRPRVRKQANRDPRTAPPRRPRLELARGGVQRRHLEYRGGEPRGHIAKK</sequence>